<name>A0A6S6W4H6_9PLEO</name>
<dbReference type="PROSITE" id="PS01159">
    <property type="entry name" value="WW_DOMAIN_1"/>
    <property type="match status" value="1"/>
</dbReference>
<gene>
    <name evidence="2" type="ORF">PTTW11_06609</name>
</gene>
<dbReference type="Pfam" id="PF00397">
    <property type="entry name" value="WW"/>
    <property type="match status" value="1"/>
</dbReference>
<accession>A0A6S6W4H6</accession>
<dbReference type="Gene3D" id="2.20.70.10">
    <property type="match status" value="1"/>
</dbReference>
<dbReference type="AlphaFoldDB" id="A0A6S6W4H6"/>
<feature type="region of interest" description="Disordered" evidence="1">
    <location>
        <begin position="20"/>
        <end position="213"/>
    </location>
</feature>
<feature type="compositionally biased region" description="Polar residues" evidence="1">
    <location>
        <begin position="141"/>
        <end position="153"/>
    </location>
</feature>
<dbReference type="EMBL" id="HG992981">
    <property type="protein sequence ID" value="CAE7179663.1"/>
    <property type="molecule type" value="Genomic_DNA"/>
</dbReference>
<proteinExistence type="predicted"/>
<dbReference type="PROSITE" id="PS50020">
    <property type="entry name" value="WW_DOMAIN_2"/>
    <property type="match status" value="1"/>
</dbReference>
<dbReference type="InterPro" id="IPR036020">
    <property type="entry name" value="WW_dom_sf"/>
</dbReference>
<feature type="compositionally biased region" description="Polar residues" evidence="1">
    <location>
        <begin position="200"/>
        <end position="213"/>
    </location>
</feature>
<evidence type="ECO:0000313" key="3">
    <source>
        <dbReference type="Proteomes" id="UP000472372"/>
    </source>
</evidence>
<sequence>MANMSFDAYIQRADDYITKQIHKYEQQKRGRRSPPRANGYRQMPPQAPHHGQRPSQGGYPGSPDPQGGQYPQPPATPMVPHGWSQEFDPRSQRWYYVDRSTGRSQWNPPPYAPPRATTFQPDATMPSPHHLYTRADENRARSNSQPQRPTSSPGEHGQYLDPPQHGGHGAGRRSPSMQLPPGSHLDMSTGRVVSGMFPEGQNQQNWSQSLQRI</sequence>
<evidence type="ECO:0000313" key="2">
    <source>
        <dbReference type="EMBL" id="CAE7179663.1"/>
    </source>
</evidence>
<reference evidence="2" key="1">
    <citation type="submission" date="2021-02" db="EMBL/GenBank/DDBJ databases">
        <authorList>
            <person name="Syme A R."/>
            <person name="Syme A R."/>
            <person name="Moolhuijzen P."/>
        </authorList>
    </citation>
    <scope>NUCLEOTIDE SEQUENCE</scope>
    <source>
        <strain evidence="2">W1-1</strain>
    </source>
</reference>
<dbReference type="Proteomes" id="UP000472372">
    <property type="component" value="Chromosome 5"/>
</dbReference>
<dbReference type="CDD" id="cd00201">
    <property type="entry name" value="WW"/>
    <property type="match status" value="1"/>
</dbReference>
<evidence type="ECO:0000256" key="1">
    <source>
        <dbReference type="SAM" id="MobiDB-lite"/>
    </source>
</evidence>
<dbReference type="InterPro" id="IPR001202">
    <property type="entry name" value="WW_dom"/>
</dbReference>
<organism evidence="2 3">
    <name type="scientific">Pyrenophora teres f. teres</name>
    <dbReference type="NCBI Taxonomy" id="97479"/>
    <lineage>
        <taxon>Eukaryota</taxon>
        <taxon>Fungi</taxon>
        <taxon>Dikarya</taxon>
        <taxon>Ascomycota</taxon>
        <taxon>Pezizomycotina</taxon>
        <taxon>Dothideomycetes</taxon>
        <taxon>Pleosporomycetidae</taxon>
        <taxon>Pleosporales</taxon>
        <taxon>Pleosporineae</taxon>
        <taxon>Pleosporaceae</taxon>
        <taxon>Pyrenophora</taxon>
    </lineage>
</organism>
<protein>
    <submittedName>
        <fullName evidence="2">WW domain containing protein</fullName>
    </submittedName>
</protein>
<dbReference type="SUPFAM" id="SSF51045">
    <property type="entry name" value="WW domain"/>
    <property type="match status" value="1"/>
</dbReference>